<dbReference type="CDD" id="cd03416">
    <property type="entry name" value="CbiX_SirB_N"/>
    <property type="match status" value="1"/>
</dbReference>
<dbReference type="KEGG" id="pbro:HOP40_02775"/>
<protein>
    <submittedName>
        <fullName evidence="3">Sirohydrochlorin chelatase</fullName>
    </submittedName>
</protein>
<dbReference type="Proteomes" id="UP000505377">
    <property type="component" value="Chromosome"/>
</dbReference>
<keyword evidence="2" id="KW-0456">Lyase</keyword>
<dbReference type="AlphaFoldDB" id="A0A6M6JUW5"/>
<dbReference type="InterPro" id="IPR050963">
    <property type="entry name" value="Sirohydro_Cobaltochel/CbiX"/>
</dbReference>
<dbReference type="PANTHER" id="PTHR33542:SF5">
    <property type="entry name" value="FERROCHELATASE CHE1"/>
    <property type="match status" value="1"/>
</dbReference>
<proteinExistence type="predicted"/>
<evidence type="ECO:0000256" key="1">
    <source>
        <dbReference type="ARBA" id="ARBA00022723"/>
    </source>
</evidence>
<evidence type="ECO:0000256" key="2">
    <source>
        <dbReference type="ARBA" id="ARBA00023239"/>
    </source>
</evidence>
<organism evidence="3 4">
    <name type="scientific">Pseudonocardia broussonetiae</name>
    <dbReference type="NCBI Taxonomy" id="2736640"/>
    <lineage>
        <taxon>Bacteria</taxon>
        <taxon>Bacillati</taxon>
        <taxon>Actinomycetota</taxon>
        <taxon>Actinomycetes</taxon>
        <taxon>Pseudonocardiales</taxon>
        <taxon>Pseudonocardiaceae</taxon>
        <taxon>Pseudonocardia</taxon>
    </lineage>
</organism>
<dbReference type="GO" id="GO:0046872">
    <property type="term" value="F:metal ion binding"/>
    <property type="evidence" value="ECO:0007669"/>
    <property type="project" value="UniProtKB-KW"/>
</dbReference>
<reference evidence="3 4" key="1">
    <citation type="submission" date="2020-05" db="EMBL/GenBank/DDBJ databases">
        <authorList>
            <person name="Mo P."/>
        </authorList>
    </citation>
    <scope>NUCLEOTIDE SEQUENCE [LARGE SCALE GENOMIC DNA]</scope>
    <source>
        <strain evidence="3 4">Gen01</strain>
    </source>
</reference>
<dbReference type="PANTHER" id="PTHR33542">
    <property type="entry name" value="SIROHYDROCHLORIN FERROCHELATASE, CHLOROPLASTIC"/>
    <property type="match status" value="1"/>
</dbReference>
<gene>
    <name evidence="3" type="ORF">HOP40_02775</name>
</gene>
<evidence type="ECO:0000313" key="4">
    <source>
        <dbReference type="Proteomes" id="UP000505377"/>
    </source>
</evidence>
<sequence>MRARGRPVSLLLVAHGTRHPGGAVVTEEVAERARHALGVPVEACYVDVRRPTPADALALLPGPCVAVPMFLAAGYHVRVDVPEQIRATGRTDVLVGDTFGPDPALVGVAADRLHAAGLRPGDAVVLAVAGSSDPYAQADGALAARRLGHRLGRPVSLATIATGGPRVPETVAALRAEGAERVAVASWLLAPGLFQQGLDDAGADVVAAPLAAHDAVIGLVVARYEAALAAGVVQTA</sequence>
<keyword evidence="4" id="KW-1185">Reference proteome</keyword>
<dbReference type="SUPFAM" id="SSF53800">
    <property type="entry name" value="Chelatase"/>
    <property type="match status" value="1"/>
</dbReference>
<dbReference type="EMBL" id="CP053564">
    <property type="protein sequence ID" value="QJY50329.1"/>
    <property type="molecule type" value="Genomic_DNA"/>
</dbReference>
<dbReference type="InterPro" id="IPR002762">
    <property type="entry name" value="CbiX-like"/>
</dbReference>
<name>A0A6M6JUW5_9PSEU</name>
<dbReference type="Pfam" id="PF01903">
    <property type="entry name" value="CbiX"/>
    <property type="match status" value="2"/>
</dbReference>
<evidence type="ECO:0000313" key="3">
    <source>
        <dbReference type="EMBL" id="QJY50329.1"/>
    </source>
</evidence>
<dbReference type="Gene3D" id="3.40.50.1400">
    <property type="match status" value="2"/>
</dbReference>
<keyword evidence="1" id="KW-0479">Metal-binding</keyword>
<dbReference type="GO" id="GO:0016829">
    <property type="term" value="F:lyase activity"/>
    <property type="evidence" value="ECO:0007669"/>
    <property type="project" value="UniProtKB-KW"/>
</dbReference>
<accession>A0A6M6JUW5</accession>